<accession>A0ABD3AAZ5</accession>
<dbReference type="Proteomes" id="UP001630127">
    <property type="component" value="Unassembled WGS sequence"/>
</dbReference>
<sequence length="81" mass="9126">MEIGAAGVIGRGEKVARVRRKGNSERLVVEEERYVYKSDGRIRGRYEGKGKGRLGDYMEEKKKRWVACMGMGMGNGKEGEE</sequence>
<dbReference type="EMBL" id="JBJUIK010000004">
    <property type="protein sequence ID" value="KAL3528976.1"/>
    <property type="molecule type" value="Genomic_DNA"/>
</dbReference>
<keyword evidence="2" id="KW-1185">Reference proteome</keyword>
<proteinExistence type="predicted"/>
<reference evidence="1 2" key="1">
    <citation type="submission" date="2024-11" db="EMBL/GenBank/DDBJ databases">
        <title>A near-complete genome assembly of Cinchona calisaya.</title>
        <authorList>
            <person name="Lian D.C."/>
            <person name="Zhao X.W."/>
            <person name="Wei L."/>
        </authorList>
    </citation>
    <scope>NUCLEOTIDE SEQUENCE [LARGE SCALE GENOMIC DNA]</scope>
    <source>
        <tissue evidence="1">Nenye</tissue>
    </source>
</reference>
<name>A0ABD3AAZ5_9GENT</name>
<comment type="caution">
    <text evidence="1">The sequence shown here is derived from an EMBL/GenBank/DDBJ whole genome shotgun (WGS) entry which is preliminary data.</text>
</comment>
<evidence type="ECO:0000313" key="2">
    <source>
        <dbReference type="Proteomes" id="UP001630127"/>
    </source>
</evidence>
<gene>
    <name evidence="1" type="ORF">ACH5RR_008298</name>
</gene>
<evidence type="ECO:0000313" key="1">
    <source>
        <dbReference type="EMBL" id="KAL3528976.1"/>
    </source>
</evidence>
<organism evidence="1 2">
    <name type="scientific">Cinchona calisaya</name>
    <dbReference type="NCBI Taxonomy" id="153742"/>
    <lineage>
        <taxon>Eukaryota</taxon>
        <taxon>Viridiplantae</taxon>
        <taxon>Streptophyta</taxon>
        <taxon>Embryophyta</taxon>
        <taxon>Tracheophyta</taxon>
        <taxon>Spermatophyta</taxon>
        <taxon>Magnoliopsida</taxon>
        <taxon>eudicotyledons</taxon>
        <taxon>Gunneridae</taxon>
        <taxon>Pentapetalae</taxon>
        <taxon>asterids</taxon>
        <taxon>lamiids</taxon>
        <taxon>Gentianales</taxon>
        <taxon>Rubiaceae</taxon>
        <taxon>Cinchonoideae</taxon>
        <taxon>Cinchoneae</taxon>
        <taxon>Cinchona</taxon>
    </lineage>
</organism>
<dbReference type="AlphaFoldDB" id="A0ABD3AAZ5"/>
<protein>
    <submittedName>
        <fullName evidence="1">Uncharacterized protein</fullName>
    </submittedName>
</protein>